<comment type="caution">
    <text evidence="2">The sequence shown here is derived from an EMBL/GenBank/DDBJ whole genome shotgun (WGS) entry which is preliminary data.</text>
</comment>
<reference evidence="2 3" key="1">
    <citation type="journal article" date="2024" name="Appl. Microbiol. Biotechnol.">
        <title>Biosynthetic gene clusters with biotechnological applications in novel Antarctic isolates from Actinomycetota.</title>
        <authorList>
            <person name="Bruna P."/>
            <person name="Nunez-Montero K."/>
            <person name="Contreras M.J."/>
            <person name="Leal K."/>
            <person name="Garcia M."/>
            <person name="Abanto M."/>
            <person name="Barrientos L."/>
        </authorList>
    </citation>
    <scope>NUCLEOTIDE SEQUENCE [LARGE SCALE GENOMIC DNA]</scope>
    <source>
        <strain evidence="2 3">Se16.17</strain>
    </source>
</reference>
<dbReference type="RefSeq" id="WP_347782462.1">
    <property type="nucleotide sequence ID" value="NZ_JBBMFV010000004.1"/>
</dbReference>
<dbReference type="Proteomes" id="UP001448614">
    <property type="component" value="Unassembled WGS sequence"/>
</dbReference>
<protein>
    <submittedName>
        <fullName evidence="2">FAD/NAD(P)-binding protein</fullName>
    </submittedName>
</protein>
<dbReference type="InterPro" id="IPR038732">
    <property type="entry name" value="HpyO/CreE_NAD-binding"/>
</dbReference>
<dbReference type="InterPro" id="IPR052189">
    <property type="entry name" value="L-asp_N-monooxygenase_NS-form"/>
</dbReference>
<keyword evidence="3" id="KW-1185">Reference proteome</keyword>
<dbReference type="PANTHER" id="PTHR40254">
    <property type="entry name" value="BLR0577 PROTEIN"/>
    <property type="match status" value="1"/>
</dbReference>
<dbReference type="PANTHER" id="PTHR40254:SF1">
    <property type="entry name" value="BLR0577 PROTEIN"/>
    <property type="match status" value="1"/>
</dbReference>
<evidence type="ECO:0000313" key="2">
    <source>
        <dbReference type="EMBL" id="MEO3941409.1"/>
    </source>
</evidence>
<dbReference type="Pfam" id="PF13454">
    <property type="entry name" value="NAD_binding_9"/>
    <property type="match status" value="1"/>
</dbReference>
<feature type="domain" description="FAD-dependent urate hydroxylase HpyO/Asp monooxygenase CreE-like FAD/NAD(P)-binding" evidence="1">
    <location>
        <begin position="9"/>
        <end position="165"/>
    </location>
</feature>
<sequence>MPSRVPAIAFIGGGPRTAGVLERLAANRPALFAGPLEIHVIEPHQPGSGRIWRYDQDPGLLLNSTAADVTMFTDASVACDGPSVEGPGLSTWAAGVLDGSIRDVPAFEPHLLDQLRSLTPASFPTRQLQSKYLEWFFRRAVSSLGPDVTVTVHRDTATGVERSAADGRAGGVPGVPAGGVPGGPTGGVPGVPAGGVPAVPTGGVPGVPVAGSDDGAHRVRLASGAEVVADVVVYALGHTDSLPDPESVRLSEFAAKHGGFHAAPSYTTDVDYSAIEAAQDVIVSGMGLAFVDLLVLLFQGRGGRFEERPDGNLDYVPSGAEPRVWAGSRRGVPYHSKISSTLRGEPIARPRYFTAEAIDALLAVNQELDFRAHLWPLIAKDAGYAYYRELFTGYPERVLGSWASFEVRFDAVDWYSSDREELVAFSVPDPALRLDLEKLDHPLSGCAFADHETVQRSVAAYIQRDLDLRTSPDHSETLALFTALLFVYMDLGRLVPQERLNARSQQAIHGWWHGFFSFVDSGPPSHRLREMLALHRAGFLKFLGPGMWVRADDSLGRFVAGSFQSPVVVDASAYVEARLPSASVERSANPALADLHHSGGGTEQRLLTSEGAHSTGKLLVSGNHQVLSPVGTPREGLFAVGPWTSGWGAGAFARPNTNAAPFRENDALARRILSTVAAARPTKSQLMSL</sequence>
<evidence type="ECO:0000259" key="1">
    <source>
        <dbReference type="Pfam" id="PF13454"/>
    </source>
</evidence>
<evidence type="ECO:0000313" key="3">
    <source>
        <dbReference type="Proteomes" id="UP001448614"/>
    </source>
</evidence>
<gene>
    <name evidence="2" type="ORF">V3C41_10070</name>
</gene>
<dbReference type="EMBL" id="JBBMFV010000004">
    <property type="protein sequence ID" value="MEO3941409.1"/>
    <property type="molecule type" value="Genomic_DNA"/>
</dbReference>
<proteinExistence type="predicted"/>
<name>A0ABV0GSG2_PAENI</name>
<organism evidence="2 3">
    <name type="scientific">Paenarthrobacter nicotinovorans</name>
    <name type="common">Arthrobacter nicotinovorans</name>
    <dbReference type="NCBI Taxonomy" id="29320"/>
    <lineage>
        <taxon>Bacteria</taxon>
        <taxon>Bacillati</taxon>
        <taxon>Actinomycetota</taxon>
        <taxon>Actinomycetes</taxon>
        <taxon>Micrococcales</taxon>
        <taxon>Micrococcaceae</taxon>
        <taxon>Paenarthrobacter</taxon>
    </lineage>
</organism>
<accession>A0ABV0GSG2</accession>